<dbReference type="Proteomes" id="UP000019118">
    <property type="component" value="Unassembled WGS sequence"/>
</dbReference>
<dbReference type="InterPro" id="IPR001611">
    <property type="entry name" value="Leu-rich_rpt"/>
</dbReference>
<keyword evidence="3" id="KW-0732">Signal</keyword>
<dbReference type="AlphaFoldDB" id="A0AAR5QB94"/>
<dbReference type="SMART" id="SM00369">
    <property type="entry name" value="LRR_TYP"/>
    <property type="match status" value="6"/>
</dbReference>
<evidence type="ECO:0000256" key="2">
    <source>
        <dbReference type="ARBA" id="ARBA00022737"/>
    </source>
</evidence>
<dbReference type="PANTHER" id="PTHR24366">
    <property type="entry name" value="IG(IMMUNOGLOBULIN) AND LRR(LEUCINE RICH REPEAT) DOMAINS"/>
    <property type="match status" value="1"/>
</dbReference>
<reference evidence="4" key="2">
    <citation type="submission" date="2024-08" db="UniProtKB">
        <authorList>
            <consortium name="EnsemblMetazoa"/>
        </authorList>
    </citation>
    <scope>IDENTIFICATION</scope>
</reference>
<evidence type="ECO:0000256" key="1">
    <source>
        <dbReference type="ARBA" id="ARBA00022614"/>
    </source>
</evidence>
<sequence length="328" mass="36906">MVLLKNAVLLLVLLCESCNSEHNFMITSGWYKAKKKSDKVVIKKAHSLGPDVIPRASTYIRIGGTVPVLPSGAIHDLVHLIDLKITSAVIEKVHAGAFQNLPKLSKLNLQDNIIQDIPFGVFNKLNISVLFLNKNEISTIDRDAFDDMPNLTKIKLNSNKLSTWSSEWFKRTPRLGTILVRRNAIEEVHKYAFKNLATNEIKALNIYLSKNLIRTIHPQAFSGIAKWGDVFLDRNQLTQLEGDIFENVQSIRKLNLSRNNISGISDNLFKTVRSVEMLDLTANHRLECVPVIVAKQVQKLQLENIRKLTCACVSDLSNITKLLGTEKC</sequence>
<dbReference type="GeneID" id="109544629"/>
<dbReference type="Gene3D" id="3.80.10.10">
    <property type="entry name" value="Ribonuclease Inhibitor"/>
    <property type="match status" value="2"/>
</dbReference>
<feature type="chain" id="PRO_5043344544" evidence="3">
    <location>
        <begin position="21"/>
        <end position="328"/>
    </location>
</feature>
<protein>
    <submittedName>
        <fullName evidence="4">Uncharacterized protein</fullName>
    </submittedName>
</protein>
<dbReference type="PROSITE" id="PS51450">
    <property type="entry name" value="LRR"/>
    <property type="match status" value="2"/>
</dbReference>
<dbReference type="Pfam" id="PF13855">
    <property type="entry name" value="LRR_8"/>
    <property type="match status" value="2"/>
</dbReference>
<keyword evidence="5" id="KW-1185">Reference proteome</keyword>
<keyword evidence="1" id="KW-0433">Leucine-rich repeat</keyword>
<keyword evidence="2" id="KW-0677">Repeat</keyword>
<evidence type="ECO:0000313" key="5">
    <source>
        <dbReference type="Proteomes" id="UP000019118"/>
    </source>
</evidence>
<evidence type="ECO:0000256" key="3">
    <source>
        <dbReference type="SAM" id="SignalP"/>
    </source>
</evidence>
<name>A0AAR5QB94_DENPD</name>
<dbReference type="InterPro" id="IPR032675">
    <property type="entry name" value="LRR_dom_sf"/>
</dbReference>
<dbReference type="EnsemblMetazoa" id="XM_019914935.1">
    <property type="protein sequence ID" value="XP_019770494.1"/>
    <property type="gene ID" value="LOC109544629"/>
</dbReference>
<organism evidence="4 5">
    <name type="scientific">Dendroctonus ponderosae</name>
    <name type="common">Mountain pine beetle</name>
    <dbReference type="NCBI Taxonomy" id="77166"/>
    <lineage>
        <taxon>Eukaryota</taxon>
        <taxon>Metazoa</taxon>
        <taxon>Ecdysozoa</taxon>
        <taxon>Arthropoda</taxon>
        <taxon>Hexapoda</taxon>
        <taxon>Insecta</taxon>
        <taxon>Pterygota</taxon>
        <taxon>Neoptera</taxon>
        <taxon>Endopterygota</taxon>
        <taxon>Coleoptera</taxon>
        <taxon>Polyphaga</taxon>
        <taxon>Cucujiformia</taxon>
        <taxon>Curculionidae</taxon>
        <taxon>Scolytinae</taxon>
        <taxon>Dendroctonus</taxon>
    </lineage>
</organism>
<dbReference type="KEGG" id="dpa:109544629"/>
<dbReference type="PANTHER" id="PTHR24366:SF96">
    <property type="entry name" value="LEUCINE RICH REPEAT CONTAINING 53"/>
    <property type="match status" value="1"/>
</dbReference>
<dbReference type="InterPro" id="IPR003591">
    <property type="entry name" value="Leu-rich_rpt_typical-subtyp"/>
</dbReference>
<dbReference type="SUPFAM" id="SSF52058">
    <property type="entry name" value="L domain-like"/>
    <property type="match status" value="1"/>
</dbReference>
<feature type="signal peptide" evidence="3">
    <location>
        <begin position="1"/>
        <end position="20"/>
    </location>
</feature>
<proteinExistence type="predicted"/>
<accession>A0AAR5QB94</accession>
<reference evidence="5" key="1">
    <citation type="journal article" date="2013" name="Genome Biol.">
        <title>Draft genome of the mountain pine beetle, Dendroctonus ponderosae Hopkins, a major forest pest.</title>
        <authorList>
            <person name="Keeling C.I."/>
            <person name="Yuen M.M."/>
            <person name="Liao N.Y."/>
            <person name="Docking T.R."/>
            <person name="Chan S.K."/>
            <person name="Taylor G.A."/>
            <person name="Palmquist D.L."/>
            <person name="Jackman S.D."/>
            <person name="Nguyen A."/>
            <person name="Li M."/>
            <person name="Henderson H."/>
            <person name="Janes J.K."/>
            <person name="Zhao Y."/>
            <person name="Pandoh P."/>
            <person name="Moore R."/>
            <person name="Sperling F.A."/>
            <person name="Huber D.P."/>
            <person name="Birol I."/>
            <person name="Jones S.J."/>
            <person name="Bohlmann J."/>
        </authorList>
    </citation>
    <scope>NUCLEOTIDE SEQUENCE</scope>
</reference>
<evidence type="ECO:0000313" key="4">
    <source>
        <dbReference type="EnsemblMetazoa" id="XP_019770494.1"/>
    </source>
</evidence>